<sequence>MFLRFYHQRYPIFTIACCTSLNSITSELLKIRSNNFVNSYDNYKPYFAFKTWLLGFMLLFLFSNAECLTVKTVNVITGNAPYLSFDGRNRALNTEPLLWLRLSNGLVYQPYQDRSNYNNPIKLPESVAKVKDIQTIVPFNNYPSISLSNIIATNNYFNDIDGDSGISSSGTLNVTWRDVNNNDITNWVKNNREAYLSIVNAPYKLTISSTSGRLSTRYGLPQSSDISNFQGASHTYYFSPEANGRAIKTRSDSWEYPVNRNQWNNFPTTGGDGLNYTLVLDKISPEEVIAINGSTIYPESGEGVNLSLWRDSINEVGIRLNGPKIIGGGRSTKKGVAIIGSGKVDKKFGISSFVLYADKERKTVLYKFRIGTWFINTNRFETKKTHNPTPPKYCNYEGYNLPSPRLFSNFYLNRPTTSQTFRELGRLYSEWGQHVGSWQITDRVMTSGGEVIQEGVIRGSFSGERLRMICATR</sequence>
<evidence type="ECO:0000313" key="1">
    <source>
        <dbReference type="EMBL" id="PXY90312.1"/>
    </source>
</evidence>
<dbReference type="Proteomes" id="UP000247673">
    <property type="component" value="Unassembled WGS sequence"/>
</dbReference>
<comment type="caution">
    <text evidence="1">The sequence shown here is derived from an EMBL/GenBank/DDBJ whole genome shotgun (WGS) entry which is preliminary data.</text>
</comment>
<accession>A0A2V4DXV0</accession>
<dbReference type="EMBL" id="QGLO01000006">
    <property type="protein sequence ID" value="PXY90312.1"/>
    <property type="molecule type" value="Genomic_DNA"/>
</dbReference>
<evidence type="ECO:0000313" key="2">
    <source>
        <dbReference type="Proteomes" id="UP000247673"/>
    </source>
</evidence>
<reference evidence="1 2" key="1">
    <citation type="submission" date="2018-05" db="EMBL/GenBank/DDBJ databases">
        <title>Reference genomes for bee gut microbiota database.</title>
        <authorList>
            <person name="Ellegaard K.M."/>
        </authorList>
    </citation>
    <scope>NUCLEOTIDE SEQUENCE [LARGE SCALE GENOMIC DNA]</scope>
    <source>
        <strain evidence="1 2">ESL0172</strain>
    </source>
</reference>
<proteinExistence type="predicted"/>
<keyword evidence="2" id="KW-1185">Reference proteome</keyword>
<gene>
    <name evidence="1" type="ORF">DKK78_07920</name>
</gene>
<dbReference type="AlphaFoldDB" id="A0A2V4DXV0"/>
<organism evidence="1 2">
    <name type="scientific">Gilliamella apis</name>
    <dbReference type="NCBI Taxonomy" id="1970738"/>
    <lineage>
        <taxon>Bacteria</taxon>
        <taxon>Pseudomonadati</taxon>
        <taxon>Pseudomonadota</taxon>
        <taxon>Gammaproteobacteria</taxon>
        <taxon>Orbales</taxon>
        <taxon>Orbaceae</taxon>
        <taxon>Gilliamella</taxon>
    </lineage>
</organism>
<name>A0A2V4DXV0_9GAMM</name>
<protein>
    <submittedName>
        <fullName evidence="1">Uncharacterized protein</fullName>
    </submittedName>
</protein>